<evidence type="ECO:0000313" key="1">
    <source>
        <dbReference type="EMBL" id="KAJ9611754.1"/>
    </source>
</evidence>
<keyword evidence="2" id="KW-1185">Reference proteome</keyword>
<dbReference type="AlphaFoldDB" id="A0AA38XE93"/>
<evidence type="ECO:0000313" key="2">
    <source>
        <dbReference type="Proteomes" id="UP001172673"/>
    </source>
</evidence>
<dbReference type="GO" id="GO:0016020">
    <property type="term" value="C:membrane"/>
    <property type="evidence" value="ECO:0007669"/>
    <property type="project" value="TreeGrafter"/>
</dbReference>
<dbReference type="Proteomes" id="UP001172673">
    <property type="component" value="Unassembled WGS sequence"/>
</dbReference>
<evidence type="ECO:0008006" key="3">
    <source>
        <dbReference type="Google" id="ProtNLM"/>
    </source>
</evidence>
<accession>A0AA38XE93</accession>
<dbReference type="Gene3D" id="3.40.50.1820">
    <property type="entry name" value="alpha/beta hydrolase"/>
    <property type="match status" value="1"/>
</dbReference>
<protein>
    <recommendedName>
        <fullName evidence="3">Alpha/beta superfamily hydrolase</fullName>
    </recommendedName>
</protein>
<dbReference type="PANTHER" id="PTHR12277:SF64">
    <property type="entry name" value="SUPERFAMILY HYDROLASE, PUTATIVE (AFU_ORTHOLOGUE AFUA_3G01760)-RELATED"/>
    <property type="match status" value="1"/>
</dbReference>
<dbReference type="PANTHER" id="PTHR12277">
    <property type="entry name" value="ALPHA/BETA HYDROLASE DOMAIN-CONTAINING PROTEIN"/>
    <property type="match status" value="1"/>
</dbReference>
<comment type="caution">
    <text evidence="1">The sequence shown here is derived from an EMBL/GenBank/DDBJ whole genome shotgun (WGS) entry which is preliminary data.</text>
</comment>
<dbReference type="SUPFAM" id="SSF53474">
    <property type="entry name" value="alpha/beta-Hydrolases"/>
    <property type="match status" value="1"/>
</dbReference>
<reference evidence="1" key="1">
    <citation type="submission" date="2022-10" db="EMBL/GenBank/DDBJ databases">
        <title>Culturing micro-colonial fungi from biological soil crusts in the Mojave desert and describing Neophaeococcomyces mojavensis, and introducing the new genera and species Taxawa tesnikishii.</title>
        <authorList>
            <person name="Kurbessoian T."/>
            <person name="Stajich J.E."/>
        </authorList>
    </citation>
    <scope>NUCLEOTIDE SEQUENCE</scope>
    <source>
        <strain evidence="1">TK_41</strain>
    </source>
</reference>
<dbReference type="GO" id="GO:0008474">
    <property type="term" value="F:palmitoyl-(protein) hydrolase activity"/>
    <property type="evidence" value="ECO:0007669"/>
    <property type="project" value="TreeGrafter"/>
</dbReference>
<gene>
    <name evidence="1" type="ORF">H2200_004938</name>
</gene>
<name>A0AA38XE93_9EURO</name>
<sequence length="283" mass="31163">MPSVPPFSRSEKVGDYANQCKPVEWIERDLRARDGTALKLLEGSIAASGGANALEHIVVVYFQGNASSLPPRLPYLSNILKGLASDAADSRKYTIVALSYRGYWKSRGSASQPGIELDAEATLKWVQDRYDSTQTKISVWGQSIGAGVASVSLANLLRHSQGNLQRFSGLILETPFVDMKTMLVALYPQRFLPYRYLTPFLRSSWDSRMALQQIGQSKPKLKVLILEAGDDEIVPTGQAGTLEEVCAEAQLSVDRKTVPGALHTEVMVKGQGRRHIVRFLQSI</sequence>
<dbReference type="InterPro" id="IPR029058">
    <property type="entry name" value="AB_hydrolase_fold"/>
</dbReference>
<dbReference type="EMBL" id="JAPDRK010000006">
    <property type="protein sequence ID" value="KAJ9611754.1"/>
    <property type="molecule type" value="Genomic_DNA"/>
</dbReference>
<proteinExistence type="predicted"/>
<organism evidence="1 2">
    <name type="scientific">Cladophialophora chaetospira</name>
    <dbReference type="NCBI Taxonomy" id="386627"/>
    <lineage>
        <taxon>Eukaryota</taxon>
        <taxon>Fungi</taxon>
        <taxon>Dikarya</taxon>
        <taxon>Ascomycota</taxon>
        <taxon>Pezizomycotina</taxon>
        <taxon>Eurotiomycetes</taxon>
        <taxon>Chaetothyriomycetidae</taxon>
        <taxon>Chaetothyriales</taxon>
        <taxon>Herpotrichiellaceae</taxon>
        <taxon>Cladophialophora</taxon>
    </lineage>
</organism>